<feature type="transmembrane region" description="Helical" evidence="7">
    <location>
        <begin position="333"/>
        <end position="356"/>
    </location>
</feature>
<feature type="transmembrane region" description="Helical" evidence="7">
    <location>
        <begin position="95"/>
        <end position="115"/>
    </location>
</feature>
<dbReference type="PANTHER" id="PTHR43124">
    <property type="entry name" value="PURINE EFFLUX PUMP PBUE"/>
    <property type="match status" value="1"/>
</dbReference>
<sequence>MALEISGSPGKPPLLGDTPLEGRELGPCMRWRRRRSEHPTPRICNAVRAEFRQHGKLLPLALAQMLLLADQPLLSTNMSQVAEELRLDEHEKDELLGGLVSVVYFTCGALSSLLAGRLADVMRRISLVRICMLLGSAGTFLNSQASSLGGILLCRGAVGAALGGLLPASFAMLADLYPAEERPHAVALVAIISGVGPGLGQGLAGTMGPAWGWQAPFACVGVCGFSLSLLLFGYLREPPGMDKVEDAGDRNQLCGTWVRDLRIPTVVLICLQGITGCVPWAVINTFLTDYLAQNGGLGVLRATGVFLSFGIGCTTGTVLGGKLGQFLYKKDKGFQAALMAATTWIGMVPIFILFAIGDGGGQCWLFHLLALTGGVLVAGTGGNAKAILLNTVPVKSRGSLFGVYTIMDDLGKGLGPALVASWVRALGRRVSFMIGISFWLPCGLFCWKMIRTVRLDDKAEIGSPASASTRTGDSSAREDIGSTTSTRMGPGSPGGSSSA</sequence>
<dbReference type="Gene3D" id="1.20.1250.20">
    <property type="entry name" value="MFS general substrate transporter like domains"/>
    <property type="match status" value="1"/>
</dbReference>
<feature type="domain" description="Major facilitator superfamily (MFS) profile" evidence="8">
    <location>
        <begin position="56"/>
        <end position="454"/>
    </location>
</feature>
<feature type="compositionally biased region" description="Low complexity" evidence="6">
    <location>
        <begin position="481"/>
        <end position="499"/>
    </location>
</feature>
<feature type="compositionally biased region" description="Polar residues" evidence="6">
    <location>
        <begin position="465"/>
        <end position="474"/>
    </location>
</feature>
<feature type="transmembrane region" description="Helical" evidence="7">
    <location>
        <begin position="368"/>
        <end position="388"/>
    </location>
</feature>
<evidence type="ECO:0000313" key="9">
    <source>
        <dbReference type="EMBL" id="CAK9027459.1"/>
    </source>
</evidence>
<feature type="transmembrane region" description="Helical" evidence="7">
    <location>
        <begin position="185"/>
        <end position="203"/>
    </location>
</feature>
<evidence type="ECO:0000256" key="5">
    <source>
        <dbReference type="ARBA" id="ARBA00023136"/>
    </source>
</evidence>
<keyword evidence="5 7" id="KW-0472">Membrane</keyword>
<gene>
    <name evidence="9" type="ORF">CCMP2556_LOCUS16772</name>
</gene>
<feature type="transmembrane region" description="Helical" evidence="7">
    <location>
        <begin position="215"/>
        <end position="235"/>
    </location>
</feature>
<dbReference type="InterPro" id="IPR050189">
    <property type="entry name" value="MFS_Efflux_Transporters"/>
</dbReference>
<evidence type="ECO:0000313" key="10">
    <source>
        <dbReference type="Proteomes" id="UP001642484"/>
    </source>
</evidence>
<keyword evidence="4 7" id="KW-1133">Transmembrane helix</keyword>
<evidence type="ECO:0000256" key="7">
    <source>
        <dbReference type="SAM" id="Phobius"/>
    </source>
</evidence>
<dbReference type="Pfam" id="PF07690">
    <property type="entry name" value="MFS_1"/>
    <property type="match status" value="1"/>
</dbReference>
<feature type="transmembrane region" description="Helical" evidence="7">
    <location>
        <begin position="150"/>
        <end position="173"/>
    </location>
</feature>
<evidence type="ECO:0000256" key="6">
    <source>
        <dbReference type="SAM" id="MobiDB-lite"/>
    </source>
</evidence>
<feature type="transmembrane region" description="Helical" evidence="7">
    <location>
        <begin position="127"/>
        <end position="144"/>
    </location>
</feature>
<evidence type="ECO:0000259" key="8">
    <source>
        <dbReference type="PROSITE" id="PS50850"/>
    </source>
</evidence>
<dbReference type="InterPro" id="IPR020846">
    <property type="entry name" value="MFS_dom"/>
</dbReference>
<keyword evidence="2" id="KW-1003">Cell membrane</keyword>
<accession>A0ABP0KNA3</accession>
<protein>
    <recommendedName>
        <fullName evidence="8">Major facilitator superfamily (MFS) profile domain-containing protein</fullName>
    </recommendedName>
</protein>
<dbReference type="PROSITE" id="PS50850">
    <property type="entry name" value="MFS"/>
    <property type="match status" value="1"/>
</dbReference>
<comment type="subcellular location">
    <subcellularLocation>
        <location evidence="1">Cell membrane</location>
        <topology evidence="1">Multi-pass membrane protein</topology>
    </subcellularLocation>
</comment>
<evidence type="ECO:0000256" key="1">
    <source>
        <dbReference type="ARBA" id="ARBA00004651"/>
    </source>
</evidence>
<feature type="region of interest" description="Disordered" evidence="6">
    <location>
        <begin position="462"/>
        <end position="499"/>
    </location>
</feature>
<organism evidence="9 10">
    <name type="scientific">Durusdinium trenchii</name>
    <dbReference type="NCBI Taxonomy" id="1381693"/>
    <lineage>
        <taxon>Eukaryota</taxon>
        <taxon>Sar</taxon>
        <taxon>Alveolata</taxon>
        <taxon>Dinophyceae</taxon>
        <taxon>Suessiales</taxon>
        <taxon>Symbiodiniaceae</taxon>
        <taxon>Durusdinium</taxon>
    </lineage>
</organism>
<evidence type="ECO:0000256" key="4">
    <source>
        <dbReference type="ARBA" id="ARBA00022989"/>
    </source>
</evidence>
<dbReference type="InterPro" id="IPR011701">
    <property type="entry name" value="MFS"/>
</dbReference>
<evidence type="ECO:0000256" key="2">
    <source>
        <dbReference type="ARBA" id="ARBA00022475"/>
    </source>
</evidence>
<comment type="caution">
    <text evidence="9">The sequence shown here is derived from an EMBL/GenBank/DDBJ whole genome shotgun (WGS) entry which is preliminary data.</text>
</comment>
<reference evidence="9 10" key="1">
    <citation type="submission" date="2024-02" db="EMBL/GenBank/DDBJ databases">
        <authorList>
            <person name="Chen Y."/>
            <person name="Shah S."/>
            <person name="Dougan E. K."/>
            <person name="Thang M."/>
            <person name="Chan C."/>
        </authorList>
    </citation>
    <scope>NUCLEOTIDE SEQUENCE [LARGE SCALE GENOMIC DNA]</scope>
</reference>
<name>A0ABP0KNA3_9DINO</name>
<dbReference type="EMBL" id="CAXAMN010009014">
    <property type="protein sequence ID" value="CAK9027459.1"/>
    <property type="molecule type" value="Genomic_DNA"/>
</dbReference>
<proteinExistence type="predicted"/>
<feature type="transmembrane region" description="Helical" evidence="7">
    <location>
        <begin position="429"/>
        <end position="447"/>
    </location>
</feature>
<feature type="transmembrane region" description="Helical" evidence="7">
    <location>
        <begin position="299"/>
        <end position="321"/>
    </location>
</feature>
<dbReference type="PANTHER" id="PTHR43124:SF3">
    <property type="entry name" value="CHLORAMPHENICOL EFFLUX PUMP RV0191"/>
    <property type="match status" value="1"/>
</dbReference>
<feature type="region of interest" description="Disordered" evidence="6">
    <location>
        <begin position="1"/>
        <end position="21"/>
    </location>
</feature>
<dbReference type="InterPro" id="IPR036259">
    <property type="entry name" value="MFS_trans_sf"/>
</dbReference>
<dbReference type="Proteomes" id="UP001642484">
    <property type="component" value="Unassembled WGS sequence"/>
</dbReference>
<keyword evidence="3 7" id="KW-0812">Transmembrane</keyword>
<keyword evidence="10" id="KW-1185">Reference proteome</keyword>
<evidence type="ECO:0000256" key="3">
    <source>
        <dbReference type="ARBA" id="ARBA00022692"/>
    </source>
</evidence>
<dbReference type="SUPFAM" id="SSF103473">
    <property type="entry name" value="MFS general substrate transporter"/>
    <property type="match status" value="1"/>
</dbReference>